<dbReference type="InterPro" id="IPR051081">
    <property type="entry name" value="HTH_MetalResp_TranReg"/>
</dbReference>
<dbReference type="InterPro" id="IPR036390">
    <property type="entry name" value="WH_DNA-bd_sf"/>
</dbReference>
<dbReference type="AlphaFoldDB" id="B7GKJ1"/>
<dbReference type="CDD" id="cd00090">
    <property type="entry name" value="HTH_ARSR"/>
    <property type="match status" value="1"/>
</dbReference>
<gene>
    <name evidence="5" type="ordered locus">Aflv_1028</name>
</gene>
<dbReference type="InterPro" id="IPR001845">
    <property type="entry name" value="HTH_ArsR_DNA-bd_dom"/>
</dbReference>
<dbReference type="PANTHER" id="PTHR33154:SF33">
    <property type="entry name" value="TRANSCRIPTIONAL REPRESSOR SDPR"/>
    <property type="match status" value="1"/>
</dbReference>
<evidence type="ECO:0000313" key="5">
    <source>
        <dbReference type="EMBL" id="ACJ33404.1"/>
    </source>
</evidence>
<dbReference type="PANTHER" id="PTHR33154">
    <property type="entry name" value="TRANSCRIPTIONAL REGULATOR, ARSR FAMILY"/>
    <property type="match status" value="1"/>
</dbReference>
<protein>
    <submittedName>
        <fullName evidence="5">Transcriptional regulator containing HTH domain, ArsR family</fullName>
    </submittedName>
</protein>
<evidence type="ECO:0000256" key="1">
    <source>
        <dbReference type="ARBA" id="ARBA00023015"/>
    </source>
</evidence>
<dbReference type="GO" id="GO:0003677">
    <property type="term" value="F:DNA binding"/>
    <property type="evidence" value="ECO:0007669"/>
    <property type="project" value="UniProtKB-KW"/>
</dbReference>
<feature type="domain" description="HTH arsR-type" evidence="4">
    <location>
        <begin position="274"/>
        <end position="369"/>
    </location>
</feature>
<dbReference type="KEGG" id="afl:Aflv_1028"/>
<dbReference type="GO" id="GO:0003700">
    <property type="term" value="F:DNA-binding transcription factor activity"/>
    <property type="evidence" value="ECO:0007669"/>
    <property type="project" value="InterPro"/>
</dbReference>
<dbReference type="Gene3D" id="1.10.10.10">
    <property type="entry name" value="Winged helix-like DNA-binding domain superfamily/Winged helix DNA-binding domain"/>
    <property type="match status" value="1"/>
</dbReference>
<keyword evidence="1" id="KW-0805">Transcription regulation</keyword>
<evidence type="ECO:0000259" key="4">
    <source>
        <dbReference type="PROSITE" id="PS50987"/>
    </source>
</evidence>
<evidence type="ECO:0000256" key="3">
    <source>
        <dbReference type="ARBA" id="ARBA00023163"/>
    </source>
</evidence>
<dbReference type="PROSITE" id="PS50987">
    <property type="entry name" value="HTH_ARSR_2"/>
    <property type="match status" value="1"/>
</dbReference>
<dbReference type="InterPro" id="IPR036388">
    <property type="entry name" value="WH-like_DNA-bd_sf"/>
</dbReference>
<dbReference type="STRING" id="491915.Aflv_1028"/>
<evidence type="ECO:0000256" key="2">
    <source>
        <dbReference type="ARBA" id="ARBA00023125"/>
    </source>
</evidence>
<dbReference type="InterPro" id="IPR011991">
    <property type="entry name" value="ArsR-like_HTH"/>
</dbReference>
<organism evidence="5 6">
    <name type="scientific">Anoxybacillus flavithermus (strain DSM 21510 / WK1)</name>
    <dbReference type="NCBI Taxonomy" id="491915"/>
    <lineage>
        <taxon>Bacteria</taxon>
        <taxon>Bacillati</taxon>
        <taxon>Bacillota</taxon>
        <taxon>Bacilli</taxon>
        <taxon>Bacillales</taxon>
        <taxon>Anoxybacillaceae</taxon>
        <taxon>Anoxybacillus</taxon>
    </lineage>
</organism>
<dbReference type="Proteomes" id="UP000000742">
    <property type="component" value="Chromosome"/>
</dbReference>
<name>B7GKJ1_ANOFW</name>
<dbReference type="eggNOG" id="COG0640">
    <property type="taxonomic scope" value="Bacteria"/>
</dbReference>
<sequence length="373" mass="44128">MGCQMAVYTMEEVNQHCKVELSTSSLFEMMACLRKCYVSSGKMGDETHFPVARFEKFFQQHESLLKKFYGRYEYGAQLAEFLVDLPAPHTFSKLMEYIGRVSPYEFLYYLFGRYLSEKEIEICLTQTDSPLDEIRSKITSLGGFVNDEQLEFAQNYEQYLQELTYLWEQFYRQCYIHVEPVLSPLWSQANERLNAELNELGIEKIVRRLLYDYPIPEQFPTKETKLIKLYPSYFVSPKFILVWGLGELHIIYDMRHCMNEKKLSLSGYQIGMKYDEGRLQYIADISKSLSEIVRMKMLSLIANKEKMKLQEMANQLNITVATVSRHLNLLKQVNLIMEQKENGYHVYEINEDEIQKYCSMLKETLCVKKERER</sequence>
<accession>B7GKJ1</accession>
<dbReference type="SUPFAM" id="SSF46785">
    <property type="entry name" value="Winged helix' DNA-binding domain"/>
    <property type="match status" value="1"/>
</dbReference>
<keyword evidence="3" id="KW-0804">Transcription</keyword>
<dbReference type="EMBL" id="CP000922">
    <property type="protein sequence ID" value="ACJ33404.1"/>
    <property type="molecule type" value="Genomic_DNA"/>
</dbReference>
<reference evidence="5 6" key="1">
    <citation type="journal article" date="2008" name="Genome Biol.">
        <title>Encapsulated in silica: genome, proteome and physiology of the thermophilic bacterium Anoxybacillus flavithermus WK1.</title>
        <authorList>
            <person name="Saw J.H."/>
            <person name="Mountain B.W."/>
            <person name="Feng L."/>
            <person name="Omelchenko M.V."/>
            <person name="Hou S."/>
            <person name="Saito J.A."/>
            <person name="Stott M.B."/>
            <person name="Li D."/>
            <person name="Zhao G."/>
            <person name="Wu J."/>
            <person name="Galperin M.Y."/>
            <person name="Koonin E.V."/>
            <person name="Makarova K.S."/>
            <person name="Wolf Y.I."/>
            <person name="Rigden D.J."/>
            <person name="Dunfield P.F."/>
            <person name="Wang L."/>
            <person name="Alam M."/>
        </authorList>
    </citation>
    <scope>NUCLEOTIDE SEQUENCE [LARGE SCALE GENOMIC DNA]</scope>
    <source>
        <strain evidence="6">DSM 21510 / WK1</strain>
    </source>
</reference>
<evidence type="ECO:0000313" key="6">
    <source>
        <dbReference type="Proteomes" id="UP000000742"/>
    </source>
</evidence>
<dbReference type="Pfam" id="PF12840">
    <property type="entry name" value="HTH_20"/>
    <property type="match status" value="1"/>
</dbReference>
<dbReference type="HOGENOM" id="CLU_764301_0_0_9"/>
<keyword evidence="2" id="KW-0238">DNA-binding</keyword>
<proteinExistence type="predicted"/>
<dbReference type="SMART" id="SM00418">
    <property type="entry name" value="HTH_ARSR"/>
    <property type="match status" value="1"/>
</dbReference>